<gene>
    <name evidence="1" type="ORF">THICB1_290002</name>
    <name evidence="2" type="ORF">THICB1_60010</name>
</gene>
<name>A0ABM9T7P6_THIA3</name>
<dbReference type="EMBL" id="CTRI01000022">
    <property type="protein sequence ID" value="CQR32964.1"/>
    <property type="molecule type" value="Genomic_DNA"/>
</dbReference>
<evidence type="ECO:0000313" key="2">
    <source>
        <dbReference type="EMBL" id="CQR36790.1"/>
    </source>
</evidence>
<reference evidence="2 3" key="1">
    <citation type="submission" date="2015-03" db="EMBL/GenBank/DDBJ databases">
        <authorList>
            <person name="Regsiter A."/>
            <person name="william w."/>
        </authorList>
    </citation>
    <scope>NUCLEOTIDE SEQUENCE [LARGE SCALE GENOMIC DNA]</scope>
    <source>
        <strain evidence="2 3">CB1</strain>
    </source>
</reference>
<organism evidence="2 3">
    <name type="scientific">Thiomonas arsenitoxydans (strain DSM 22701 / CIP 110005 / 3As)</name>
    <dbReference type="NCBI Taxonomy" id="426114"/>
    <lineage>
        <taxon>Bacteria</taxon>
        <taxon>Pseudomonadati</taxon>
        <taxon>Pseudomonadota</taxon>
        <taxon>Betaproteobacteria</taxon>
        <taxon>Burkholderiales</taxon>
        <taxon>Thiomonas</taxon>
    </lineage>
</organism>
<comment type="caution">
    <text evidence="2">The sequence shown here is derived from an EMBL/GenBank/DDBJ whole genome shotgun (WGS) entry which is preliminary data.</text>
</comment>
<evidence type="ECO:0000313" key="1">
    <source>
        <dbReference type="EMBL" id="CQR32964.1"/>
    </source>
</evidence>
<proteinExistence type="predicted"/>
<dbReference type="Proteomes" id="UP000078599">
    <property type="component" value="Unassembled WGS sequence"/>
</dbReference>
<dbReference type="Gene3D" id="2.10.260.10">
    <property type="match status" value="1"/>
</dbReference>
<dbReference type="EMBL" id="CTRI01000028">
    <property type="protein sequence ID" value="CQR36790.1"/>
    <property type="molecule type" value="Genomic_DNA"/>
</dbReference>
<sequence>MQKVFHTRQFMAGNSPAVRIPVSMAFPKQTKLVVIREGNRIIVEPEVTSLASLPAQFAALRPLHTEERPEFVEAERAW</sequence>
<dbReference type="InterPro" id="IPR037914">
    <property type="entry name" value="SpoVT-AbrB_sf"/>
</dbReference>
<accession>A0ABM9T7P6</accession>
<protein>
    <submittedName>
        <fullName evidence="2">Addiction module, SpoVT/AbrB domain protein</fullName>
    </submittedName>
</protein>
<keyword evidence="3" id="KW-1185">Reference proteome</keyword>
<evidence type="ECO:0000313" key="3">
    <source>
        <dbReference type="Proteomes" id="UP000078599"/>
    </source>
</evidence>
<dbReference type="SUPFAM" id="SSF89447">
    <property type="entry name" value="AbrB/MazE/MraZ-like"/>
    <property type="match status" value="1"/>
</dbReference>